<dbReference type="AlphaFoldDB" id="A0A1J4Q0G3"/>
<dbReference type="Proteomes" id="UP000034838">
    <property type="component" value="Unassembled WGS sequence"/>
</dbReference>
<evidence type="ECO:0000313" key="2">
    <source>
        <dbReference type="Proteomes" id="UP000034838"/>
    </source>
</evidence>
<comment type="caution">
    <text evidence="1">The sequence shown here is derived from an EMBL/GenBank/DDBJ whole genome shotgun (WGS) entry which is preliminary data.</text>
</comment>
<name>A0A1J4Q0G3_9ACTN</name>
<protein>
    <submittedName>
        <fullName evidence="1">Uncharacterized protein</fullName>
    </submittedName>
</protein>
<dbReference type="RefSeq" id="WP_046428165.1">
    <property type="nucleotide sequence ID" value="NZ_LBDA02000047.1"/>
</dbReference>
<accession>A0A1J4Q0G3</accession>
<proteinExistence type="predicted"/>
<sequence>MPQLPEDIIDRLTQMERRIQQLSTAVNTRPALNTVSGGGVEITGGGYLFVRPPSGGPATFAVGKWTGSEYGLAMRRQTGELALSLYNGDGTATSLQPLRIYDKAARELISDDIGAGGLARPWLAMLPPQDTATARWPQTTSASWTTIAMSYNVIWQPKMRLLLNTRTSSGATGSVRVLVNGAQWGSTVTAPTDFDYSGLVATDFASVYGTLLKVEVQAQVTSTSGTVYANPVLMYGRQT</sequence>
<organism evidence="1 2">
    <name type="scientific">Streptomyces malaysiense</name>
    <dbReference type="NCBI Taxonomy" id="1428626"/>
    <lineage>
        <taxon>Bacteria</taxon>
        <taxon>Bacillati</taxon>
        <taxon>Actinomycetota</taxon>
        <taxon>Actinomycetes</taxon>
        <taxon>Kitasatosporales</taxon>
        <taxon>Streptomycetaceae</taxon>
        <taxon>Streptomyces</taxon>
    </lineage>
</organism>
<reference evidence="1" key="1">
    <citation type="submission" date="2016-10" db="EMBL/GenBank/DDBJ databases">
        <title>Genome sequence of Streptomyces malaysiense MUSC 136.</title>
        <authorList>
            <person name="Lee L.-H."/>
            <person name="Ser H.-L."/>
        </authorList>
    </citation>
    <scope>NUCLEOTIDE SEQUENCE [LARGE SCALE GENOMIC DNA]</scope>
    <source>
        <strain evidence="1">MUSC 136</strain>
    </source>
</reference>
<gene>
    <name evidence="1" type="ORF">VT52_019255</name>
</gene>
<keyword evidence="2" id="KW-1185">Reference proteome</keyword>
<dbReference type="OrthoDB" id="3672045at2"/>
<dbReference type="EMBL" id="LBDA02000047">
    <property type="protein sequence ID" value="OIK25862.1"/>
    <property type="molecule type" value="Genomic_DNA"/>
</dbReference>
<evidence type="ECO:0000313" key="1">
    <source>
        <dbReference type="EMBL" id="OIK25862.1"/>
    </source>
</evidence>